<dbReference type="NCBIfam" id="TIGR00608">
    <property type="entry name" value="radc"/>
    <property type="match status" value="1"/>
</dbReference>
<accession>A0A381PXF7</accession>
<dbReference type="InterPro" id="IPR020891">
    <property type="entry name" value="UPF0758_CS"/>
</dbReference>
<keyword evidence="3" id="KW-0378">Hydrolase</keyword>
<dbReference type="PROSITE" id="PS50249">
    <property type="entry name" value="MPN"/>
    <property type="match status" value="1"/>
</dbReference>
<evidence type="ECO:0000313" key="7">
    <source>
        <dbReference type="EMBL" id="SUZ71725.1"/>
    </source>
</evidence>
<dbReference type="InterPro" id="IPR025657">
    <property type="entry name" value="RadC_JAB"/>
</dbReference>
<dbReference type="Gene3D" id="3.40.140.10">
    <property type="entry name" value="Cytidine Deaminase, domain 2"/>
    <property type="match status" value="1"/>
</dbReference>
<dbReference type="CDD" id="cd08071">
    <property type="entry name" value="MPN_DUF2466"/>
    <property type="match status" value="1"/>
</dbReference>
<dbReference type="PROSITE" id="PS01302">
    <property type="entry name" value="UPF0758"/>
    <property type="match status" value="1"/>
</dbReference>
<evidence type="ECO:0000256" key="1">
    <source>
        <dbReference type="ARBA" id="ARBA00022670"/>
    </source>
</evidence>
<dbReference type="GO" id="GO:0046872">
    <property type="term" value="F:metal ion binding"/>
    <property type="evidence" value="ECO:0007669"/>
    <property type="project" value="UniProtKB-KW"/>
</dbReference>
<dbReference type="AlphaFoldDB" id="A0A381PXF7"/>
<dbReference type="InterPro" id="IPR001405">
    <property type="entry name" value="UPF0758"/>
</dbReference>
<evidence type="ECO:0000259" key="6">
    <source>
        <dbReference type="PROSITE" id="PS50249"/>
    </source>
</evidence>
<evidence type="ECO:0000256" key="3">
    <source>
        <dbReference type="ARBA" id="ARBA00022801"/>
    </source>
</evidence>
<dbReference type="PANTHER" id="PTHR30471:SF3">
    <property type="entry name" value="UPF0758 PROTEIN YEES-RELATED"/>
    <property type="match status" value="1"/>
</dbReference>
<proteinExistence type="predicted"/>
<keyword evidence="4" id="KW-0862">Zinc</keyword>
<keyword evidence="1" id="KW-0645">Protease</keyword>
<dbReference type="GO" id="GO:0008237">
    <property type="term" value="F:metallopeptidase activity"/>
    <property type="evidence" value="ECO:0007669"/>
    <property type="project" value="UniProtKB-KW"/>
</dbReference>
<dbReference type="Pfam" id="PF04002">
    <property type="entry name" value="RadC"/>
    <property type="match status" value="1"/>
</dbReference>
<evidence type="ECO:0000256" key="4">
    <source>
        <dbReference type="ARBA" id="ARBA00022833"/>
    </source>
</evidence>
<gene>
    <name evidence="7" type="ORF">METZ01_LOCUS24579</name>
</gene>
<evidence type="ECO:0000256" key="5">
    <source>
        <dbReference type="ARBA" id="ARBA00023049"/>
    </source>
</evidence>
<evidence type="ECO:0000256" key="2">
    <source>
        <dbReference type="ARBA" id="ARBA00022723"/>
    </source>
</evidence>
<keyword evidence="5" id="KW-0482">Metalloprotease</keyword>
<keyword evidence="2" id="KW-0479">Metal-binding</keyword>
<dbReference type="PANTHER" id="PTHR30471">
    <property type="entry name" value="DNA REPAIR PROTEIN RADC"/>
    <property type="match status" value="1"/>
</dbReference>
<organism evidence="7">
    <name type="scientific">marine metagenome</name>
    <dbReference type="NCBI Taxonomy" id="408172"/>
    <lineage>
        <taxon>unclassified sequences</taxon>
        <taxon>metagenomes</taxon>
        <taxon>ecological metagenomes</taxon>
    </lineage>
</organism>
<sequence>MQYEPIMTEQPHFFKTLEKKQGACLRQAPWTTAQTNLGTVNLLSRKKFTEKLLECILPMFEVSGDLNRFAGLQPLYEGINLLDPHYCRRDEAQRMLEKCLGLNDHQRTHLAGAVMHFMEIVKQTNLNTLELQTKEILILWWKIFPQTKAWNALKWLWDEGVAVPHSQSGFRAWRRFSQGSLADSENILETHPKKWLEICEEQTDFATALEADRMAAAFSGDGRHAGLAGICAELPDCENCELSSECLWCAADTNSAKFKIEEKIQRKLISAEDIPELMRWLLTSNPEEGKALEHALNPDAPLKDWSRKRMRSLEKKQPLGSELILRVEALRELCRNYGIEKLKPQDQFSSSRDIFKHFHQQLSRQKQEQFIIVLLDNKHRYLAEEDVSKGILNKSLVHPREVFASAIEHRAAAMICIHNHPSGDPEPSQEDLRITERLAEVGKLVGIPVLDHVIVGNESYTSFADKGIL</sequence>
<reference evidence="7" key="1">
    <citation type="submission" date="2018-05" db="EMBL/GenBank/DDBJ databases">
        <authorList>
            <person name="Lanie J.A."/>
            <person name="Ng W.-L."/>
            <person name="Kazmierczak K.M."/>
            <person name="Andrzejewski T.M."/>
            <person name="Davidsen T.M."/>
            <person name="Wayne K.J."/>
            <person name="Tettelin H."/>
            <person name="Glass J.I."/>
            <person name="Rusch D."/>
            <person name="Podicherti R."/>
            <person name="Tsui H.-C.T."/>
            <person name="Winkler M.E."/>
        </authorList>
    </citation>
    <scope>NUCLEOTIDE SEQUENCE</scope>
</reference>
<name>A0A381PXF7_9ZZZZ</name>
<dbReference type="GO" id="GO:0006508">
    <property type="term" value="P:proteolysis"/>
    <property type="evidence" value="ECO:0007669"/>
    <property type="project" value="UniProtKB-KW"/>
</dbReference>
<protein>
    <recommendedName>
        <fullName evidence="6">MPN domain-containing protein</fullName>
    </recommendedName>
</protein>
<feature type="domain" description="MPN" evidence="6">
    <location>
        <begin position="347"/>
        <end position="469"/>
    </location>
</feature>
<dbReference type="EMBL" id="UINC01001130">
    <property type="protein sequence ID" value="SUZ71725.1"/>
    <property type="molecule type" value="Genomic_DNA"/>
</dbReference>
<dbReference type="InterPro" id="IPR037518">
    <property type="entry name" value="MPN"/>
</dbReference>